<dbReference type="Proteomes" id="UP000814140">
    <property type="component" value="Unassembled WGS sequence"/>
</dbReference>
<reference evidence="1" key="2">
    <citation type="journal article" date="2022" name="New Phytol.">
        <title>Evolutionary transition to the ectomycorrhizal habit in the genomes of a hyperdiverse lineage of mushroom-forming fungi.</title>
        <authorList>
            <person name="Looney B."/>
            <person name="Miyauchi S."/>
            <person name="Morin E."/>
            <person name="Drula E."/>
            <person name="Courty P.E."/>
            <person name="Kohler A."/>
            <person name="Kuo A."/>
            <person name="LaButti K."/>
            <person name="Pangilinan J."/>
            <person name="Lipzen A."/>
            <person name="Riley R."/>
            <person name="Andreopoulos W."/>
            <person name="He G."/>
            <person name="Johnson J."/>
            <person name="Nolan M."/>
            <person name="Tritt A."/>
            <person name="Barry K.W."/>
            <person name="Grigoriev I.V."/>
            <person name="Nagy L.G."/>
            <person name="Hibbett D."/>
            <person name="Henrissat B."/>
            <person name="Matheny P.B."/>
            <person name="Labbe J."/>
            <person name="Martin F.M."/>
        </authorList>
    </citation>
    <scope>NUCLEOTIDE SEQUENCE</scope>
    <source>
        <strain evidence="1">HHB10654</strain>
    </source>
</reference>
<accession>A0ACB8SXU9</accession>
<proteinExistence type="predicted"/>
<keyword evidence="2" id="KW-1185">Reference proteome</keyword>
<organism evidence="1 2">
    <name type="scientific">Artomyces pyxidatus</name>
    <dbReference type="NCBI Taxonomy" id="48021"/>
    <lineage>
        <taxon>Eukaryota</taxon>
        <taxon>Fungi</taxon>
        <taxon>Dikarya</taxon>
        <taxon>Basidiomycota</taxon>
        <taxon>Agaricomycotina</taxon>
        <taxon>Agaricomycetes</taxon>
        <taxon>Russulales</taxon>
        <taxon>Auriscalpiaceae</taxon>
        <taxon>Artomyces</taxon>
    </lineage>
</organism>
<name>A0ACB8SXU9_9AGAM</name>
<reference evidence="1" key="1">
    <citation type="submission" date="2021-03" db="EMBL/GenBank/DDBJ databases">
        <authorList>
            <consortium name="DOE Joint Genome Institute"/>
            <person name="Ahrendt S."/>
            <person name="Looney B.P."/>
            <person name="Miyauchi S."/>
            <person name="Morin E."/>
            <person name="Drula E."/>
            <person name="Courty P.E."/>
            <person name="Chicoki N."/>
            <person name="Fauchery L."/>
            <person name="Kohler A."/>
            <person name="Kuo A."/>
            <person name="Labutti K."/>
            <person name="Pangilinan J."/>
            <person name="Lipzen A."/>
            <person name="Riley R."/>
            <person name="Andreopoulos W."/>
            <person name="He G."/>
            <person name="Johnson J."/>
            <person name="Barry K.W."/>
            <person name="Grigoriev I.V."/>
            <person name="Nagy L."/>
            <person name="Hibbett D."/>
            <person name="Henrissat B."/>
            <person name="Matheny P.B."/>
            <person name="Labbe J."/>
            <person name="Martin F."/>
        </authorList>
    </citation>
    <scope>NUCLEOTIDE SEQUENCE</scope>
    <source>
        <strain evidence="1">HHB10654</strain>
    </source>
</reference>
<evidence type="ECO:0000313" key="1">
    <source>
        <dbReference type="EMBL" id="KAI0060676.1"/>
    </source>
</evidence>
<dbReference type="EMBL" id="MU277217">
    <property type="protein sequence ID" value="KAI0060676.1"/>
    <property type="molecule type" value="Genomic_DNA"/>
</dbReference>
<gene>
    <name evidence="1" type="ORF">BV25DRAFT_1917506</name>
</gene>
<evidence type="ECO:0000313" key="2">
    <source>
        <dbReference type="Proteomes" id="UP000814140"/>
    </source>
</evidence>
<protein>
    <submittedName>
        <fullName evidence="1">Uncharacterized protein</fullName>
    </submittedName>
</protein>
<comment type="caution">
    <text evidence="1">The sequence shown here is derived from an EMBL/GenBank/DDBJ whole genome shotgun (WGS) entry which is preliminary data.</text>
</comment>
<sequence length="591" mass="66592">MLETGSATEKSRSQMEGLEQSLPDIYNILIRRPPMAIWHSLRGRPNIKEHTGCIKYEKEGRDITGESPDNSSSSSSGTRWAHFPEDPADTSGHEDDVFAPLATLFAEVTDACVQLAPGRTRNSKLVQGSIGTLRSSKSNDFRPDGYLLRESRAYAQLLDGLLAEEALKENGCWEDLGPVVEFEQLDDPDQRSTVGVQFLVEYRLIVLTIPVEDLLSVSQSRIRVQGFGFFPLCRVVVTEGFNFVTEHDLLIQIFASFAFAEERELGWDPTVRPCLECGRIVYEIDVDDAETGRRTFKTIDILVDRGLCGGGARVFTTRELGQLAVYTLKDVWQDIDHEEEGVILRDVREKLKDETALNYILTPICCGRVKIEGMPDGTLSSIVRGQDVPLPRMVTHLLEQGDIPSIRHRAHYRIVFKEGKRFATRQLMLYKVNFLHRNVNSGNVLWYQRRGILTDFDFLNNIYSEDQCDPHIGKSCFTAIELEDRQYLYAAGGTRLRAAYYSGGAKHNVMHDIESTWWIHMFCLYSTVPSMASPGHSLSRQRKIFNSLFANAKEARQDAALCGGFNTNVLAPTFQAAASILHEAIMFMISI</sequence>